<dbReference type="Proteomes" id="UP000023152">
    <property type="component" value="Unassembled WGS sequence"/>
</dbReference>
<protein>
    <recommendedName>
        <fullName evidence="3">F-box domain-containing protein</fullName>
    </recommendedName>
</protein>
<comment type="caution">
    <text evidence="1">The sequence shown here is derived from an EMBL/GenBank/DDBJ whole genome shotgun (WGS) entry which is preliminary data.</text>
</comment>
<dbReference type="EMBL" id="ASPP01008141">
    <property type="protein sequence ID" value="ETO26016.1"/>
    <property type="molecule type" value="Genomic_DNA"/>
</dbReference>
<organism evidence="1 2">
    <name type="scientific">Reticulomyxa filosa</name>
    <dbReference type="NCBI Taxonomy" id="46433"/>
    <lineage>
        <taxon>Eukaryota</taxon>
        <taxon>Sar</taxon>
        <taxon>Rhizaria</taxon>
        <taxon>Retaria</taxon>
        <taxon>Foraminifera</taxon>
        <taxon>Monothalamids</taxon>
        <taxon>Reticulomyxidae</taxon>
        <taxon>Reticulomyxa</taxon>
    </lineage>
</organism>
<reference evidence="1 2" key="1">
    <citation type="journal article" date="2013" name="Curr. Biol.">
        <title>The Genome of the Foraminiferan Reticulomyxa filosa.</title>
        <authorList>
            <person name="Glockner G."/>
            <person name="Hulsmann N."/>
            <person name="Schleicher M."/>
            <person name="Noegel A.A."/>
            <person name="Eichinger L."/>
            <person name="Gallinger C."/>
            <person name="Pawlowski J."/>
            <person name="Sierra R."/>
            <person name="Euteneuer U."/>
            <person name="Pillet L."/>
            <person name="Moustafa A."/>
            <person name="Platzer M."/>
            <person name="Groth M."/>
            <person name="Szafranski K."/>
            <person name="Schliwa M."/>
        </authorList>
    </citation>
    <scope>NUCLEOTIDE SEQUENCE [LARGE SCALE GENOMIC DNA]</scope>
</reference>
<evidence type="ECO:0008006" key="3">
    <source>
        <dbReference type="Google" id="ProtNLM"/>
    </source>
</evidence>
<dbReference type="AlphaFoldDB" id="X6NJ46"/>
<proteinExistence type="predicted"/>
<evidence type="ECO:0000313" key="2">
    <source>
        <dbReference type="Proteomes" id="UP000023152"/>
    </source>
</evidence>
<evidence type="ECO:0000313" key="1">
    <source>
        <dbReference type="EMBL" id="ETO26016.1"/>
    </source>
</evidence>
<accession>X6NJ46</accession>
<gene>
    <name evidence="1" type="ORF">RFI_11123</name>
</gene>
<keyword evidence="2" id="KW-1185">Reference proteome</keyword>
<sequence length="415" mass="49640">MINQTQQLLKYLKNKKKFFVYELFFCCVLSSVKKKISLDKFSGQKMSIFPINFKETRAFRVYKQVLHRINKAQSIKELAKFVVLFDFEELKEIFRNKLNVEIEKCQKSESSADFLSVQNKMHNIYLRTSSLDEILPTAVQLHIISFLNHNSFENWPLLSKSFWRTFCSNSALFKKYTLKFFHFKERISDTSKLEKTRSKPEYRMKPRKLWFEHKLRQVMIGIVDSKLGGNANDMDRLNQFSWHGIRKWHVDGIQLKILYLYFDQRPVSCYRSVFDKLSHSDWRWRVSDWKKLVGNRKSEFEKFDRYKYDEGPNHGCICYPSLLSQDIPFKVTPSRKSYHQMDIIDDFSFALENLSWVCAKSLCDAASNRTVFSIKDEFFDRRNALYCHNLSEYSPFQKGFVFLCKKQLTKKKKKK</sequence>
<name>X6NJ46_RETFI</name>